<feature type="transmembrane region" description="Helical" evidence="1">
    <location>
        <begin position="6"/>
        <end position="27"/>
    </location>
</feature>
<name>A0A930VFB2_9ACTN</name>
<feature type="transmembrane region" description="Helical" evidence="1">
    <location>
        <begin position="411"/>
        <end position="432"/>
    </location>
</feature>
<evidence type="ECO:0000313" key="2">
    <source>
        <dbReference type="EMBL" id="MBF4763883.1"/>
    </source>
</evidence>
<protein>
    <submittedName>
        <fullName evidence="2">Uncharacterized protein</fullName>
    </submittedName>
</protein>
<reference evidence="2" key="1">
    <citation type="submission" date="2020-11" db="EMBL/GenBank/DDBJ databases">
        <title>Nocardioides sp. nov., isolated from Soil of Cynanchum wilfordii Hemsley rhizosphere.</title>
        <authorList>
            <person name="Lee J.-S."/>
            <person name="Suh M.K."/>
            <person name="Kim J.-S."/>
        </authorList>
    </citation>
    <scope>NUCLEOTIDE SEQUENCE</scope>
    <source>
        <strain evidence="2">KCTC 19275</strain>
    </source>
</reference>
<feature type="transmembrane region" description="Helical" evidence="1">
    <location>
        <begin position="349"/>
        <end position="367"/>
    </location>
</feature>
<evidence type="ECO:0000256" key="1">
    <source>
        <dbReference type="SAM" id="Phobius"/>
    </source>
</evidence>
<dbReference type="EMBL" id="JADKPN010000006">
    <property type="protein sequence ID" value="MBF4763883.1"/>
    <property type="molecule type" value="Genomic_DNA"/>
</dbReference>
<feature type="transmembrane region" description="Helical" evidence="1">
    <location>
        <begin position="199"/>
        <end position="232"/>
    </location>
</feature>
<evidence type="ECO:0000313" key="3">
    <source>
        <dbReference type="Proteomes" id="UP000640489"/>
    </source>
</evidence>
<dbReference type="AlphaFoldDB" id="A0A930VFB2"/>
<keyword evidence="1" id="KW-1133">Transmembrane helix</keyword>
<keyword evidence="3" id="KW-1185">Reference proteome</keyword>
<keyword evidence="1" id="KW-0812">Transmembrane</keyword>
<feature type="transmembrane region" description="Helical" evidence="1">
    <location>
        <begin position="110"/>
        <end position="131"/>
    </location>
</feature>
<keyword evidence="1" id="KW-0472">Membrane</keyword>
<feature type="transmembrane region" description="Helical" evidence="1">
    <location>
        <begin position="387"/>
        <end position="404"/>
    </location>
</feature>
<dbReference type="RefSeq" id="WP_194707061.1">
    <property type="nucleotide sequence ID" value="NZ_JADKPN010000006.1"/>
</dbReference>
<sequence length="681" mass="73704">MRPSQWRVVVASLAGTLVGGLAYLLVLMDFGTDVGRSAVALRYAGGFFEAQGNAFLDGHLDVPAYVMGIEGFTEGTKTYMYFGPFPALLRIPVLLVTQDFDGKMTLVSMLVAWVVFAVFATRLVWLVRRAVLGDDAEVTRRQAVLAGLFLAGITGGTTLTFDASLPWVYHEVYLWQTALVVAAAYWLVRLALEPTGRGVAWLALVILCAVLTRTTGGWGVCLGAVALGLWMWRGTSFAARRRLAPWVLAAGLVPLAVGIAYNMWKFGHPYLFPLQDQVWTETNQHRRYALESNGGTITGPQFFTSSLTTYFDPRGIRFVDYFPWVTLPGSNATGSGTAVIDQSYRTGSVTAFMPLWLLMAVASLPVLLRRTPAGEGGHGVRALRPAALATFLMTGGVMAYGYLAHRYTSEFVPALVLGSTITLWALVARWAAASRALAVGLGVVLSLGGLFSIAAQASTGFAMAATTYRGEPLERYLDLQDRLSGGPGTAFARLISHSDALPIGGSADDLHIRGDCDGLYLNTGDKYEPWVIVEERARVVSVSFPAKLPKTSVDLFVTHGKATRAVFLQTFRDGSMQLGIRNETGVFYGPLFMPYPREVLHIGLRTDSSLGYMELTSTPGGYVGYVPIQEWYGDWVSRIGSVDELYDAPTTLPSGLRVAPETGLTPPLCAQLASHNGIDLS</sequence>
<feature type="transmembrane region" description="Helical" evidence="1">
    <location>
        <begin position="143"/>
        <end position="161"/>
    </location>
</feature>
<feature type="transmembrane region" description="Helical" evidence="1">
    <location>
        <begin position="173"/>
        <end position="192"/>
    </location>
</feature>
<organism evidence="2 3">
    <name type="scientific">Nocardioides islandensis</name>
    <dbReference type="NCBI Taxonomy" id="433663"/>
    <lineage>
        <taxon>Bacteria</taxon>
        <taxon>Bacillati</taxon>
        <taxon>Actinomycetota</taxon>
        <taxon>Actinomycetes</taxon>
        <taxon>Propionibacteriales</taxon>
        <taxon>Nocardioidaceae</taxon>
        <taxon>Nocardioides</taxon>
    </lineage>
</organism>
<proteinExistence type="predicted"/>
<comment type="caution">
    <text evidence="2">The sequence shown here is derived from an EMBL/GenBank/DDBJ whole genome shotgun (WGS) entry which is preliminary data.</text>
</comment>
<dbReference type="Proteomes" id="UP000640489">
    <property type="component" value="Unassembled WGS sequence"/>
</dbReference>
<accession>A0A930VFB2</accession>
<gene>
    <name evidence="2" type="ORF">ISU07_12170</name>
</gene>
<feature type="transmembrane region" description="Helical" evidence="1">
    <location>
        <begin position="438"/>
        <end position="465"/>
    </location>
</feature>
<feature type="transmembrane region" description="Helical" evidence="1">
    <location>
        <begin position="244"/>
        <end position="264"/>
    </location>
</feature>